<feature type="compositionally biased region" description="Basic and acidic residues" evidence="1">
    <location>
        <begin position="887"/>
        <end position="898"/>
    </location>
</feature>
<protein>
    <submittedName>
        <fullName evidence="2">Uncharacterized protein</fullName>
    </submittedName>
</protein>
<dbReference type="GeneID" id="25250757"/>
<feature type="region of interest" description="Disordered" evidence="1">
    <location>
        <begin position="443"/>
        <end position="462"/>
    </location>
</feature>
<feature type="compositionally biased region" description="Low complexity" evidence="1">
    <location>
        <begin position="450"/>
        <end position="461"/>
    </location>
</feature>
<evidence type="ECO:0000256" key="1">
    <source>
        <dbReference type="SAM" id="MobiDB-lite"/>
    </source>
</evidence>
<feature type="compositionally biased region" description="Basic and acidic residues" evidence="1">
    <location>
        <begin position="846"/>
        <end position="858"/>
    </location>
</feature>
<dbReference type="OrthoDB" id="10426328at2759"/>
<reference evidence="2" key="1">
    <citation type="submission" date="2013-10" db="EMBL/GenBank/DDBJ databases">
        <title>Genomic analysis of the causative agents of coccidiosis in chickens.</title>
        <authorList>
            <person name="Reid A.J."/>
            <person name="Blake D."/>
            <person name="Billington K."/>
            <person name="Browne H."/>
            <person name="Dunn M."/>
            <person name="Hung S."/>
            <person name="Kawahara F."/>
            <person name="Miranda-Saavedra D."/>
            <person name="Mourier T."/>
            <person name="Nagra H."/>
            <person name="Otto T.D."/>
            <person name="Rawlings N."/>
            <person name="Sanchez A."/>
            <person name="Sanders M."/>
            <person name="Subramaniam C."/>
            <person name="Tay Y."/>
            <person name="Dear P."/>
            <person name="Doerig C."/>
            <person name="Gruber A."/>
            <person name="Parkinson J."/>
            <person name="Shirley M."/>
            <person name="Wan K.L."/>
            <person name="Berriman M."/>
            <person name="Tomley F."/>
            <person name="Pain A."/>
        </authorList>
    </citation>
    <scope>NUCLEOTIDE SEQUENCE [LARGE SCALE GENOMIC DNA]</scope>
    <source>
        <strain evidence="2">Houghton</strain>
    </source>
</reference>
<dbReference type="EMBL" id="HG674029">
    <property type="protein sequence ID" value="CDJ38736.1"/>
    <property type="molecule type" value="Genomic_DNA"/>
</dbReference>
<dbReference type="VEuPathDB" id="ToxoDB:ETH_00007775"/>
<dbReference type="VEuPathDB" id="ToxoDB:ETH2_1452300"/>
<feature type="region of interest" description="Disordered" evidence="1">
    <location>
        <begin position="821"/>
        <end position="898"/>
    </location>
</feature>
<dbReference type="OMA" id="SESVAYW"/>
<sequence length="898" mass="97374">MRLRTSLAIFSRASFVSNSPSVAFPFFSVFPPSKRLKRAVFRLALHQLAQSREACTASSAAGCFPLVRRHHRQQKFAGSELQQRCSSAAASVCFDSAAADTKAALLKLIEKSQHEETAEKWKPWNASIRAALAAVISANTAAAAAATAAAAADATSVPSRHPAAKLNGQTCEKQQQQQQPIQLLEQLVAAAWGLSSARVPFLLLDRQQWRLRAAHLQQQQQQQGSPILLPLVVSPETFVSALQSTTLSAAAAAAAAPASFVSLLLLSCRDTPDTPQVLLRLQTGTPRQLLFFVQRLQQQQQQQQGDSSKENEARIAVALLHSIAAADLAAASAGAAAAATAAGAAASAAAEGSTASTDTAECNDLRDLLLLLLQHSVGRLVDAAQQLPPELLLHAIGASIHLSSRRPRMLLQHFSVEPLLLQLLQAASPVLLQHQRNLDELFADDTNDNSTSSSSSSSSSSMEGVRAARTAEFPLRAAAFVLPLLGWLQRRGSAALHNYISEVLAAVADCVGERIQELDAVEAANLIFAAAAAQQPLAAWQEYLLFMAARHILRVPLEAELGARVLCALSDVGLEDHSFYFSLLEKLRPEINNLPLDVLCAVLRACAKVRIRDIQFLSGALHRLESSRQSLRPTLAAQALEAAGDLDMKGEAYEGLWRCCCSALQQQQLLHASLLPAALLLLQSPAFIQRLLSAWTRAFVSKSGKINKYVKSHIIKKHRLMLTADLAGLVSLPLRLCQAIYEWEDNAGNKAKPSSPSSSSFHLEVAAALPELEFQKEARAGPFLVDLLIEMNAENGQTKENMNEINKEQAFHNEINHNRSARNANQAADASRPPGVPQKDAPSAYDAEHPLHNFDCEVKRKKSRKTETVPPLHQTGHVPKQPWVSSRRAEREIRFSVD</sequence>
<gene>
    <name evidence="2" type="ORF">ETH_00007775</name>
</gene>
<reference evidence="2" key="2">
    <citation type="submission" date="2013-10" db="EMBL/GenBank/DDBJ databases">
        <authorList>
            <person name="Aslett M."/>
        </authorList>
    </citation>
    <scope>NUCLEOTIDE SEQUENCE [LARGE SCALE GENOMIC DNA]</scope>
    <source>
        <strain evidence="2">Houghton</strain>
    </source>
</reference>
<evidence type="ECO:0000313" key="2">
    <source>
        <dbReference type="EMBL" id="CDJ38736.1"/>
    </source>
</evidence>
<dbReference type="RefSeq" id="XP_013229492.1">
    <property type="nucleotide sequence ID" value="XM_013374038.1"/>
</dbReference>
<evidence type="ECO:0000313" key="3">
    <source>
        <dbReference type="Proteomes" id="UP000030747"/>
    </source>
</evidence>
<organism evidence="2 3">
    <name type="scientific">Eimeria tenella</name>
    <name type="common">Coccidian parasite</name>
    <dbReference type="NCBI Taxonomy" id="5802"/>
    <lineage>
        <taxon>Eukaryota</taxon>
        <taxon>Sar</taxon>
        <taxon>Alveolata</taxon>
        <taxon>Apicomplexa</taxon>
        <taxon>Conoidasida</taxon>
        <taxon>Coccidia</taxon>
        <taxon>Eucoccidiorida</taxon>
        <taxon>Eimeriorina</taxon>
        <taxon>Eimeriidae</taxon>
        <taxon>Eimeria</taxon>
    </lineage>
</organism>
<keyword evidence="3" id="KW-1185">Reference proteome</keyword>
<dbReference type="AlphaFoldDB" id="U6KL63"/>
<name>U6KL63_EIMTE</name>
<proteinExistence type="predicted"/>
<dbReference type="Proteomes" id="UP000030747">
    <property type="component" value="Unassembled WGS sequence"/>
</dbReference>
<accession>U6KL63</accession>